<dbReference type="EMBL" id="JAHLQF010000001">
    <property type="protein sequence ID" value="MBU5483702.1"/>
    <property type="molecule type" value="Genomic_DNA"/>
</dbReference>
<dbReference type="GO" id="GO:0016746">
    <property type="term" value="F:acyltransferase activity"/>
    <property type="evidence" value="ECO:0007669"/>
    <property type="project" value="UniProtKB-KW"/>
</dbReference>
<protein>
    <submittedName>
        <fullName evidence="2">GNAT family N-acetyltransferase</fullName>
        <ecNumber evidence="2">2.3.1.-</ecNumber>
    </submittedName>
</protein>
<keyword evidence="2" id="KW-0808">Transferase</keyword>
<comment type="caution">
    <text evidence="2">The sequence shown here is derived from an EMBL/GenBank/DDBJ whole genome shotgun (WGS) entry which is preliminary data.</text>
</comment>
<sequence>MDNFIIKEINESEKIPFDLLLLADPSMEAIKDYISRGECYGGYIEDVIVGVYVLIKTRPFTLELVNVAIKEGFQGKGLGKRIVMDAIHRAKEKKAKTLEVGTGNSGMLQLALYQKCGFRMKSIDKDFFIKHYEDKIVENGIECVDMVRLSLDL</sequence>
<reference evidence="2 3" key="1">
    <citation type="submission" date="2021-06" db="EMBL/GenBank/DDBJ databases">
        <authorList>
            <person name="Sun Q."/>
            <person name="Li D."/>
        </authorList>
    </citation>
    <scope>NUCLEOTIDE SEQUENCE [LARGE SCALE GENOMIC DNA]</scope>
    <source>
        <strain evidence="2 3">MSJ-11</strain>
    </source>
</reference>
<evidence type="ECO:0000259" key="1">
    <source>
        <dbReference type="PROSITE" id="PS51186"/>
    </source>
</evidence>
<organism evidence="2 3">
    <name type="scientific">Clostridium mobile</name>
    <dbReference type="NCBI Taxonomy" id="2841512"/>
    <lineage>
        <taxon>Bacteria</taxon>
        <taxon>Bacillati</taxon>
        <taxon>Bacillota</taxon>
        <taxon>Clostridia</taxon>
        <taxon>Eubacteriales</taxon>
        <taxon>Clostridiaceae</taxon>
        <taxon>Clostridium</taxon>
    </lineage>
</organism>
<dbReference type="InterPro" id="IPR000182">
    <property type="entry name" value="GNAT_dom"/>
</dbReference>
<dbReference type="PROSITE" id="PS51186">
    <property type="entry name" value="GNAT"/>
    <property type="match status" value="1"/>
</dbReference>
<accession>A0ABS6EEX7</accession>
<feature type="domain" description="N-acetyltransferase" evidence="1">
    <location>
        <begin position="1"/>
        <end position="153"/>
    </location>
</feature>
<dbReference type="Pfam" id="PF00583">
    <property type="entry name" value="Acetyltransf_1"/>
    <property type="match status" value="1"/>
</dbReference>
<keyword evidence="3" id="KW-1185">Reference proteome</keyword>
<gene>
    <name evidence="2" type="ORF">KQI86_05120</name>
</gene>
<name>A0ABS6EEX7_9CLOT</name>
<evidence type="ECO:0000313" key="3">
    <source>
        <dbReference type="Proteomes" id="UP000726170"/>
    </source>
</evidence>
<dbReference type="RefSeq" id="WP_216438059.1">
    <property type="nucleotide sequence ID" value="NZ_JAHLQF010000001.1"/>
</dbReference>
<evidence type="ECO:0000313" key="2">
    <source>
        <dbReference type="EMBL" id="MBU5483702.1"/>
    </source>
</evidence>
<dbReference type="Proteomes" id="UP000726170">
    <property type="component" value="Unassembled WGS sequence"/>
</dbReference>
<dbReference type="EC" id="2.3.1.-" evidence="2"/>
<proteinExistence type="predicted"/>
<dbReference type="CDD" id="cd04301">
    <property type="entry name" value="NAT_SF"/>
    <property type="match status" value="1"/>
</dbReference>
<keyword evidence="2" id="KW-0012">Acyltransferase</keyword>